<evidence type="ECO:0000256" key="4">
    <source>
        <dbReference type="ARBA" id="ARBA00022917"/>
    </source>
</evidence>
<dbReference type="HAMAP" id="MF_00844_B">
    <property type="entry name" value="RqcH_B"/>
    <property type="match status" value="1"/>
</dbReference>
<keyword evidence="2 5" id="KW-0699">rRNA-binding</keyword>
<dbReference type="STRING" id="266892.SAMN04488054_102307"/>
<evidence type="ECO:0000256" key="3">
    <source>
        <dbReference type="ARBA" id="ARBA00022884"/>
    </source>
</evidence>
<reference evidence="7 8" key="1">
    <citation type="submission" date="2016-10" db="EMBL/GenBank/DDBJ databases">
        <authorList>
            <person name="de Groot N.N."/>
        </authorList>
    </citation>
    <scope>NUCLEOTIDE SEQUENCE [LARGE SCALE GENOMIC DNA]</scope>
    <source>
        <strain evidence="7 8">CGMCC 1.6134</strain>
    </source>
</reference>
<keyword evidence="8" id="KW-1185">Reference proteome</keyword>
<keyword evidence="1 5" id="KW-0820">tRNA-binding</keyword>
<dbReference type="PANTHER" id="PTHR15239:SF6">
    <property type="entry name" value="RIBOSOME QUALITY CONTROL COMPLEX SUBUNIT NEMF"/>
    <property type="match status" value="1"/>
</dbReference>
<keyword evidence="4 5" id="KW-0648">Protein biosynthesis</keyword>
<comment type="similarity">
    <text evidence="5">Belongs to the NEMF family.</text>
</comment>
<dbReference type="AlphaFoldDB" id="A0A1I4IYW7"/>
<dbReference type="Pfam" id="PF05833">
    <property type="entry name" value="NFACT_N"/>
    <property type="match status" value="1"/>
</dbReference>
<dbReference type="OrthoDB" id="9766163at2"/>
<dbReference type="Pfam" id="PF05670">
    <property type="entry name" value="NFACT-R_1"/>
    <property type="match status" value="1"/>
</dbReference>
<dbReference type="FunFam" id="2.30.310.10:FF:000004">
    <property type="entry name" value="Fibronectin-binding protein A"/>
    <property type="match status" value="1"/>
</dbReference>
<comment type="subunit">
    <text evidence="5">Associates with stalled 50S ribosomal subunits. Binds to RqcP.</text>
</comment>
<organism evidence="7 8">
    <name type="scientific">Salibacterium qingdaonense</name>
    <dbReference type="NCBI Taxonomy" id="266892"/>
    <lineage>
        <taxon>Bacteria</taxon>
        <taxon>Bacillati</taxon>
        <taxon>Bacillota</taxon>
        <taxon>Bacilli</taxon>
        <taxon>Bacillales</taxon>
        <taxon>Bacillaceae</taxon>
    </lineage>
</organism>
<sequence>MSFDGIMTKAAVDECSHTFLNGRITKIKQPYKTDLLLTVRANHQNHQVLLSANPGFARMHVTGMKIDNAKEPPMFCMLLRKHIEGGFIREIRQEGMERIVTFVIEGKNELGDTSIKHLVVEIMGKHSNIMLVEKETGIILDSMKHLPPSVNSYRTILPGREYVHPPAQQKVNPLEADEETVIRKLDMNRGKLDQQLVQHFTGISPQTAKEVIHRCGIGAGAAAIASTFTTLMKQAADEDYTPQIIEQDGKEYYSVLDIHHLGGEQKTFSSTGEMLDRFHSGKAERDRVKQRAHDLERMLRNEWQKNKKKIKKLEETEKRAENAHEAQKFGELLTANLHIVKGGEEEVNVMDYYDENGGTVTIPLDPQKAPSDNAQAFFRQYNKAKTSLEMSRKQITEARSEMQYLEQLIQQLETAAPSDIEEIREELSEGGYIKKRPEKKRRKNKPAKPVLERYTSSDGAEILVGKNNKQNEYLTSRTANREDTWLHTKDIPGSHVVIRGSDPSTETLLEAANIAAYFSKARESGSVPVDYTSIKHVWKPNGSKPGFVTYDNQSTVFVTPDQDLILRLHTKE</sequence>
<dbReference type="GO" id="GO:1990112">
    <property type="term" value="C:RQC complex"/>
    <property type="evidence" value="ECO:0007669"/>
    <property type="project" value="TreeGrafter"/>
</dbReference>
<evidence type="ECO:0000256" key="5">
    <source>
        <dbReference type="HAMAP-Rule" id="MF_00844"/>
    </source>
</evidence>
<dbReference type="GO" id="GO:0000049">
    <property type="term" value="F:tRNA binding"/>
    <property type="evidence" value="ECO:0007669"/>
    <property type="project" value="UniProtKB-UniRule"/>
</dbReference>
<dbReference type="GO" id="GO:0072344">
    <property type="term" value="P:rescue of stalled ribosome"/>
    <property type="evidence" value="ECO:0007669"/>
    <property type="project" value="UniProtKB-UniRule"/>
</dbReference>
<dbReference type="Gene3D" id="2.30.310.10">
    <property type="entry name" value="ibrinogen binding protein from staphylococcus aureus domain"/>
    <property type="match status" value="1"/>
</dbReference>
<dbReference type="GO" id="GO:0043023">
    <property type="term" value="F:ribosomal large subunit binding"/>
    <property type="evidence" value="ECO:0007669"/>
    <property type="project" value="UniProtKB-UniRule"/>
</dbReference>
<proteinExistence type="inferred from homology"/>
<dbReference type="Proteomes" id="UP000199668">
    <property type="component" value="Unassembled WGS sequence"/>
</dbReference>
<evidence type="ECO:0000256" key="1">
    <source>
        <dbReference type="ARBA" id="ARBA00022555"/>
    </source>
</evidence>
<dbReference type="Gene3D" id="1.10.8.50">
    <property type="match status" value="1"/>
</dbReference>
<keyword evidence="5" id="KW-0175">Coiled coil</keyword>
<dbReference type="GO" id="GO:0019843">
    <property type="term" value="F:rRNA binding"/>
    <property type="evidence" value="ECO:0007669"/>
    <property type="project" value="UniProtKB-UniRule"/>
</dbReference>
<dbReference type="RefSeq" id="WP_090925557.1">
    <property type="nucleotide sequence ID" value="NZ_FOTY01000002.1"/>
</dbReference>
<dbReference type="Gene3D" id="3.40.970.40">
    <property type="entry name" value="fibrinogen binding protein from staphylococcus aureus domain like"/>
    <property type="match status" value="1"/>
</dbReference>
<dbReference type="InterPro" id="IPR043682">
    <property type="entry name" value="RqcH_bacterial"/>
</dbReference>
<comment type="function">
    <text evidence="5">Key component of the ribosome quality control system (RQC), a ribosome-associated complex that mediates the extraction of incompletely synthesized nascent chains from stalled ribosomes and their subsequent degradation. RqcH recruits Ala-charged tRNA, and with RqcP directs the elongation of stalled nascent chains on 50S ribosomal subunits, leading to non-templated C-terminal alanine extensions (Ala tail). The Ala tail promotes nascent chain degradation. May add between 1 and at least 8 Ala residues. Binds to stalled 50S ribosomal subunits.</text>
</comment>
<dbReference type="PANTHER" id="PTHR15239">
    <property type="entry name" value="NUCLEAR EXPORT MEDIATOR FACTOR NEMF"/>
    <property type="match status" value="1"/>
</dbReference>
<name>A0A1I4IYW7_9BACI</name>
<dbReference type="InterPro" id="IPR051608">
    <property type="entry name" value="RQC_Subunit_NEMF"/>
</dbReference>
<evidence type="ECO:0000256" key="2">
    <source>
        <dbReference type="ARBA" id="ARBA00022730"/>
    </source>
</evidence>
<evidence type="ECO:0000313" key="8">
    <source>
        <dbReference type="Proteomes" id="UP000199668"/>
    </source>
</evidence>
<feature type="domain" description="NFACT RNA-binding" evidence="6">
    <location>
        <begin position="454"/>
        <end position="541"/>
    </location>
</feature>
<protein>
    <recommendedName>
        <fullName evidence="5">Rqc2 homolog RqcH</fullName>
        <shortName evidence="5">RqcH</shortName>
    </recommendedName>
</protein>
<accession>A0A1I4IYW7</accession>
<evidence type="ECO:0000259" key="6">
    <source>
        <dbReference type="Pfam" id="PF05670"/>
    </source>
</evidence>
<gene>
    <name evidence="5" type="primary">rqcH</name>
    <name evidence="7" type="ORF">SAMN04488054_102307</name>
</gene>
<keyword evidence="3 5" id="KW-0694">RNA-binding</keyword>
<dbReference type="EMBL" id="FOTY01000002">
    <property type="protein sequence ID" value="SFL59515.1"/>
    <property type="molecule type" value="Genomic_DNA"/>
</dbReference>
<dbReference type="InterPro" id="IPR008532">
    <property type="entry name" value="NFACT_RNA-bd"/>
</dbReference>
<feature type="coiled-coil region" evidence="5">
    <location>
        <begin position="381"/>
        <end position="415"/>
    </location>
</feature>
<evidence type="ECO:0000313" key="7">
    <source>
        <dbReference type="EMBL" id="SFL59515.1"/>
    </source>
</evidence>